<feature type="compositionally biased region" description="Basic and acidic residues" evidence="1">
    <location>
        <begin position="47"/>
        <end position="67"/>
    </location>
</feature>
<proteinExistence type="predicted"/>
<keyword evidence="2" id="KW-0496">Mitochondrion</keyword>
<sequence length="95" mass="10949">MVTYADAFEVSFALHLAERKSADLDAMFNDAEDMESNMRASGRQLKTRYDPPERREYPNRRRGKEPEASPAGQEPMSMEEVAKRLRSITIALYHL</sequence>
<dbReference type="EMBL" id="LKAM01000001">
    <property type="protein sequence ID" value="KUM50354.1"/>
    <property type="molecule type" value="Genomic_DNA"/>
</dbReference>
<protein>
    <submittedName>
        <fullName evidence="2">Uncharacterized protein</fullName>
    </submittedName>
</protein>
<reference evidence="2" key="1">
    <citation type="journal article" date="2015" name="Genome Biol. Evol.">
        <title>Organellar Genomes of White Spruce (Picea glauca): Assembly and Annotation.</title>
        <authorList>
            <person name="Jackman S.D."/>
            <person name="Warren R.L."/>
            <person name="Gibb E.A."/>
            <person name="Vandervalk B.P."/>
            <person name="Mohamadi H."/>
            <person name="Chu J."/>
            <person name="Raymond A."/>
            <person name="Pleasance S."/>
            <person name="Coope R."/>
            <person name="Wildung M.R."/>
            <person name="Ritland C.E."/>
            <person name="Bousquet J."/>
            <person name="Jones S.J."/>
            <person name="Bohlmann J."/>
            <person name="Birol I."/>
        </authorList>
    </citation>
    <scope>NUCLEOTIDE SEQUENCE [LARGE SCALE GENOMIC DNA]</scope>
    <source>
        <tissue evidence="2">Flushing bud</tissue>
    </source>
</reference>
<evidence type="ECO:0000313" key="2">
    <source>
        <dbReference type="EMBL" id="KUM50354.1"/>
    </source>
</evidence>
<name>A0A101M3M9_PICGL</name>
<geneLocation type="mitochondrion" evidence="2"/>
<evidence type="ECO:0000256" key="1">
    <source>
        <dbReference type="SAM" id="MobiDB-lite"/>
    </source>
</evidence>
<feature type="region of interest" description="Disordered" evidence="1">
    <location>
        <begin position="33"/>
        <end position="80"/>
    </location>
</feature>
<accession>A0A101M3M9</accession>
<dbReference type="AlphaFoldDB" id="A0A101M3M9"/>
<organism evidence="2">
    <name type="scientific">Picea glauca</name>
    <name type="common">White spruce</name>
    <name type="synonym">Pinus glauca</name>
    <dbReference type="NCBI Taxonomy" id="3330"/>
    <lineage>
        <taxon>Eukaryota</taxon>
        <taxon>Viridiplantae</taxon>
        <taxon>Streptophyta</taxon>
        <taxon>Embryophyta</taxon>
        <taxon>Tracheophyta</taxon>
        <taxon>Spermatophyta</taxon>
        <taxon>Pinopsida</taxon>
        <taxon>Pinidae</taxon>
        <taxon>Conifers I</taxon>
        <taxon>Pinales</taxon>
        <taxon>Pinaceae</taxon>
        <taxon>Picea</taxon>
    </lineage>
</organism>
<comment type="caution">
    <text evidence="2">The sequence shown here is derived from an EMBL/GenBank/DDBJ whole genome shotgun (WGS) entry which is preliminary data.</text>
</comment>
<gene>
    <name evidence="2" type="ORF">ABT39_MTgene197</name>
</gene>